<dbReference type="Proteomes" id="UP000317429">
    <property type="component" value="Chromosome"/>
</dbReference>
<reference evidence="1 2" key="1">
    <citation type="submission" date="2019-02" db="EMBL/GenBank/DDBJ databases">
        <title>Deep-cultivation of Planctomycetes and their phenomic and genomic characterization uncovers novel biology.</title>
        <authorList>
            <person name="Wiegand S."/>
            <person name="Jogler M."/>
            <person name="Boedeker C."/>
            <person name="Pinto D."/>
            <person name="Vollmers J."/>
            <person name="Rivas-Marin E."/>
            <person name="Kohn T."/>
            <person name="Peeters S.H."/>
            <person name="Heuer A."/>
            <person name="Rast P."/>
            <person name="Oberbeckmann S."/>
            <person name="Bunk B."/>
            <person name="Jeske O."/>
            <person name="Meyerdierks A."/>
            <person name="Storesund J.E."/>
            <person name="Kallscheuer N."/>
            <person name="Luecker S."/>
            <person name="Lage O.M."/>
            <person name="Pohl T."/>
            <person name="Merkel B.J."/>
            <person name="Hornburger P."/>
            <person name="Mueller R.-W."/>
            <person name="Bruemmer F."/>
            <person name="Labrenz M."/>
            <person name="Spormann A.M."/>
            <person name="Op den Camp H."/>
            <person name="Overmann J."/>
            <person name="Amann R."/>
            <person name="Jetten M.S.M."/>
            <person name="Mascher T."/>
            <person name="Medema M.H."/>
            <person name="Devos D.P."/>
            <person name="Kaster A.-K."/>
            <person name="Ovreas L."/>
            <person name="Rohde M."/>
            <person name="Galperin M.Y."/>
            <person name="Jogler C."/>
        </authorList>
    </citation>
    <scope>NUCLEOTIDE SEQUENCE [LARGE SCALE GENOMIC DNA]</scope>
    <source>
        <strain evidence="1 2">Pla175</strain>
    </source>
</reference>
<dbReference type="PANTHER" id="PTHR43481">
    <property type="entry name" value="FRUCTOSE-1-PHOSPHATE PHOSPHATASE"/>
    <property type="match status" value="1"/>
</dbReference>
<organism evidence="1 2">
    <name type="scientific">Pirellulimonas nuda</name>
    <dbReference type="NCBI Taxonomy" id="2528009"/>
    <lineage>
        <taxon>Bacteria</taxon>
        <taxon>Pseudomonadati</taxon>
        <taxon>Planctomycetota</taxon>
        <taxon>Planctomycetia</taxon>
        <taxon>Pirellulales</taxon>
        <taxon>Lacipirellulaceae</taxon>
        <taxon>Pirellulimonas</taxon>
    </lineage>
</organism>
<dbReference type="InterPro" id="IPR036412">
    <property type="entry name" value="HAD-like_sf"/>
</dbReference>
<evidence type="ECO:0000313" key="1">
    <source>
        <dbReference type="EMBL" id="QDU87870.1"/>
    </source>
</evidence>
<dbReference type="InterPro" id="IPR023198">
    <property type="entry name" value="PGP-like_dom2"/>
</dbReference>
<accession>A0A518D8U6</accession>
<dbReference type="CDD" id="cd07505">
    <property type="entry name" value="HAD_BPGM-like"/>
    <property type="match status" value="1"/>
</dbReference>
<dbReference type="RefSeq" id="WP_145282165.1">
    <property type="nucleotide sequence ID" value="NZ_CP036291.1"/>
</dbReference>
<dbReference type="EMBL" id="CP036291">
    <property type="protein sequence ID" value="QDU87870.1"/>
    <property type="molecule type" value="Genomic_DNA"/>
</dbReference>
<keyword evidence="2" id="KW-1185">Reference proteome</keyword>
<dbReference type="NCBIfam" id="TIGR01549">
    <property type="entry name" value="HAD-SF-IA-v1"/>
    <property type="match status" value="1"/>
</dbReference>
<dbReference type="InterPro" id="IPR023214">
    <property type="entry name" value="HAD_sf"/>
</dbReference>
<dbReference type="NCBIfam" id="TIGR01509">
    <property type="entry name" value="HAD-SF-IA-v3"/>
    <property type="match status" value="1"/>
</dbReference>
<protein>
    <submittedName>
        <fullName evidence="1">Fructose-1-phosphate phosphatase YqaB</fullName>
        <ecNumber evidence="1">3.1.3.-</ecNumber>
    </submittedName>
</protein>
<gene>
    <name evidence="1" type="primary">yqaB</name>
    <name evidence="1" type="ORF">Pla175_12370</name>
</gene>
<dbReference type="Gene3D" id="1.10.150.240">
    <property type="entry name" value="Putative phosphatase, domain 2"/>
    <property type="match status" value="1"/>
</dbReference>
<proteinExistence type="predicted"/>
<dbReference type="EC" id="3.1.3.-" evidence="1"/>
<dbReference type="InterPro" id="IPR006439">
    <property type="entry name" value="HAD-SF_hydro_IA"/>
</dbReference>
<dbReference type="SUPFAM" id="SSF56784">
    <property type="entry name" value="HAD-like"/>
    <property type="match status" value="1"/>
</dbReference>
<name>A0A518D8U6_9BACT</name>
<dbReference type="PANTHER" id="PTHR43481:SF4">
    <property type="entry name" value="GLYCEROL-1-PHOSPHATE PHOSPHOHYDROLASE 1-RELATED"/>
    <property type="match status" value="1"/>
</dbReference>
<dbReference type="AlphaFoldDB" id="A0A518D8U6"/>
<evidence type="ECO:0000313" key="2">
    <source>
        <dbReference type="Proteomes" id="UP000317429"/>
    </source>
</evidence>
<keyword evidence="1" id="KW-0378">Hydrolase</keyword>
<sequence>MLAPHVTGLIFDCDGTLTDSMPTHYLAWKQAFDHHHVAFSLERFYSLAGMPSDRIIGLMSEESGVPLNPEELSVEKEENFLRLLDQVPPVAKVVELARREKGLRKLAVASGGFRWVIDRQLAHIGLSDWFDAIVTAEDTELHKPHPDVFLEAARQMGVAPENCVVFEDAELGLEAARRAGMAAIDVRGAEWGSSSV</sequence>
<dbReference type="SFLD" id="SFLDG01129">
    <property type="entry name" value="C1.5:_HAD__Beta-PGM__Phosphata"/>
    <property type="match status" value="1"/>
</dbReference>
<dbReference type="Pfam" id="PF00702">
    <property type="entry name" value="Hydrolase"/>
    <property type="match status" value="1"/>
</dbReference>
<dbReference type="KEGG" id="pnd:Pla175_12370"/>
<dbReference type="PRINTS" id="PR00413">
    <property type="entry name" value="HADHALOGNASE"/>
</dbReference>
<dbReference type="SFLD" id="SFLDS00003">
    <property type="entry name" value="Haloacid_Dehalogenase"/>
    <property type="match status" value="1"/>
</dbReference>
<dbReference type="GO" id="GO:0050308">
    <property type="term" value="F:sugar-phosphatase activity"/>
    <property type="evidence" value="ECO:0007669"/>
    <property type="project" value="TreeGrafter"/>
</dbReference>
<dbReference type="InterPro" id="IPR051806">
    <property type="entry name" value="HAD-like_SPP"/>
</dbReference>
<dbReference type="OrthoDB" id="9797743at2"/>
<dbReference type="Gene3D" id="3.40.50.1000">
    <property type="entry name" value="HAD superfamily/HAD-like"/>
    <property type="match status" value="1"/>
</dbReference>